<dbReference type="Gene3D" id="2.40.128.110">
    <property type="entry name" value="Lipid/polyisoprenoid-binding, YceI-like"/>
    <property type="match status" value="1"/>
</dbReference>
<sequence>MEQERPSEKSSPATATMCPDSSKSSLPHLRLIIFVLLAALLLAACGGSDAPASDAEEAPAAAETATPVPEPDPTDTPVPVPTDTPMPEPTDTPVPEPEPTSTPEPEPEPPPTAAPQEESAAESAEMPGTGQTFVIVPEESEARFSIDEELFGQPKTVIGTTNAITGEITVDAANPAASVIGPIQIEAGTFVTDNDRRNGAIRRFILQSNRYQFITFSSTELTGMPESVAVGDEVEFEVTGDLTVREVTNPVLFIVTLQVISESELRGSAATILVLDDFELTIPEVPSVANVGEEFIVEFDFVARAQ</sequence>
<dbReference type="SUPFAM" id="SSF101874">
    <property type="entry name" value="YceI-like"/>
    <property type="match status" value="1"/>
</dbReference>
<feature type="compositionally biased region" description="Low complexity" evidence="2">
    <location>
        <begin position="48"/>
        <end position="67"/>
    </location>
</feature>
<dbReference type="EMBL" id="VYDA01000255">
    <property type="protein sequence ID" value="MYH61464.1"/>
    <property type="molecule type" value="Genomic_DNA"/>
</dbReference>
<evidence type="ECO:0000313" key="4">
    <source>
        <dbReference type="EMBL" id="MYH61464.1"/>
    </source>
</evidence>
<reference evidence="4" key="1">
    <citation type="submission" date="2019-09" db="EMBL/GenBank/DDBJ databases">
        <title>Characterisation of the sponge microbiome using genome-centric metagenomics.</title>
        <authorList>
            <person name="Engelberts J.P."/>
            <person name="Robbins S.J."/>
            <person name="De Goeij J.M."/>
            <person name="Aranda M."/>
            <person name="Bell S.C."/>
            <person name="Webster N.S."/>
        </authorList>
    </citation>
    <scope>NUCLEOTIDE SEQUENCE</scope>
    <source>
        <strain evidence="4">SB0675_bin_29</strain>
    </source>
</reference>
<dbReference type="PANTHER" id="PTHR34406:SF1">
    <property type="entry name" value="PROTEIN YCEI"/>
    <property type="match status" value="1"/>
</dbReference>
<dbReference type="InterPro" id="IPR036761">
    <property type="entry name" value="TTHA0802/YceI-like_sf"/>
</dbReference>
<evidence type="ECO:0000256" key="2">
    <source>
        <dbReference type="SAM" id="MobiDB-lite"/>
    </source>
</evidence>
<evidence type="ECO:0000259" key="3">
    <source>
        <dbReference type="SMART" id="SM00867"/>
    </source>
</evidence>
<comment type="caution">
    <text evidence="4">The sequence shown here is derived from an EMBL/GenBank/DDBJ whole genome shotgun (WGS) entry which is preliminary data.</text>
</comment>
<evidence type="ECO:0000256" key="1">
    <source>
        <dbReference type="ARBA" id="ARBA00008812"/>
    </source>
</evidence>
<feature type="region of interest" description="Disordered" evidence="2">
    <location>
        <begin position="48"/>
        <end position="127"/>
    </location>
</feature>
<comment type="similarity">
    <text evidence="1">Belongs to the UPF0312 family.</text>
</comment>
<gene>
    <name evidence="4" type="ORF">F4148_06760</name>
</gene>
<accession>A0A6B1G5T9</accession>
<dbReference type="SMART" id="SM00867">
    <property type="entry name" value="YceI"/>
    <property type="match status" value="1"/>
</dbReference>
<feature type="region of interest" description="Disordered" evidence="2">
    <location>
        <begin position="1"/>
        <end position="23"/>
    </location>
</feature>
<feature type="compositionally biased region" description="Pro residues" evidence="2">
    <location>
        <begin position="68"/>
        <end position="113"/>
    </location>
</feature>
<feature type="compositionally biased region" description="Polar residues" evidence="2">
    <location>
        <begin position="9"/>
        <end position="23"/>
    </location>
</feature>
<feature type="compositionally biased region" description="Low complexity" evidence="2">
    <location>
        <begin position="114"/>
        <end position="127"/>
    </location>
</feature>
<name>A0A6B1G5T9_9CHLR</name>
<dbReference type="AlphaFoldDB" id="A0A6B1G5T9"/>
<organism evidence="4">
    <name type="scientific">Caldilineaceae bacterium SB0675_bin_29</name>
    <dbReference type="NCBI Taxonomy" id="2605266"/>
    <lineage>
        <taxon>Bacteria</taxon>
        <taxon>Bacillati</taxon>
        <taxon>Chloroflexota</taxon>
        <taxon>Caldilineae</taxon>
        <taxon>Caldilineales</taxon>
        <taxon>Caldilineaceae</taxon>
    </lineage>
</organism>
<protein>
    <submittedName>
        <fullName evidence="4">YceI family protein</fullName>
    </submittedName>
</protein>
<feature type="domain" description="Lipid/polyisoprenoid-binding YceI-like" evidence="3">
    <location>
        <begin position="132"/>
        <end position="304"/>
    </location>
</feature>
<dbReference type="Pfam" id="PF04264">
    <property type="entry name" value="YceI"/>
    <property type="match status" value="1"/>
</dbReference>
<dbReference type="InterPro" id="IPR007372">
    <property type="entry name" value="Lipid/polyisoprenoid-bd_YceI"/>
</dbReference>
<dbReference type="PANTHER" id="PTHR34406">
    <property type="entry name" value="PROTEIN YCEI"/>
    <property type="match status" value="1"/>
</dbReference>
<proteinExistence type="inferred from homology"/>